<dbReference type="GO" id="GO:0046656">
    <property type="term" value="P:folic acid biosynthetic process"/>
    <property type="evidence" value="ECO:0007669"/>
    <property type="project" value="UniProtKB-KW"/>
</dbReference>
<evidence type="ECO:0000256" key="4">
    <source>
        <dbReference type="ARBA" id="ARBA00022679"/>
    </source>
</evidence>
<dbReference type="PROSITE" id="PS00794">
    <property type="entry name" value="HPPK"/>
    <property type="match status" value="1"/>
</dbReference>
<protein>
    <recommendedName>
        <fullName evidence="3">2-amino-4-hydroxy-6-hydroxymethyldihydropteridine diphosphokinase</fullName>
        <ecNumber evidence="3">2.7.6.3</ecNumber>
    </recommendedName>
</protein>
<organism evidence="10 11">
    <name type="scientific">Corynebacterium ureicelerivorans</name>
    <dbReference type="NCBI Taxonomy" id="401472"/>
    <lineage>
        <taxon>Bacteria</taxon>
        <taxon>Bacillati</taxon>
        <taxon>Actinomycetota</taxon>
        <taxon>Actinomycetes</taxon>
        <taxon>Mycobacteriales</taxon>
        <taxon>Corynebacteriaceae</taxon>
        <taxon>Corynebacterium</taxon>
    </lineage>
</organism>
<dbReference type="PANTHER" id="PTHR43071:SF1">
    <property type="entry name" value="2-AMINO-4-HYDROXY-6-HYDROXYMETHYLDIHYDROPTERIDINE PYROPHOSPHOKINASE"/>
    <property type="match status" value="1"/>
</dbReference>
<dbReference type="PANTHER" id="PTHR43071">
    <property type="entry name" value="2-AMINO-4-HYDROXY-6-HYDROXYMETHYLDIHYDROPTERIDINE PYROPHOSPHOKINASE"/>
    <property type="match status" value="1"/>
</dbReference>
<keyword evidence="11" id="KW-1185">Reference proteome</keyword>
<comment type="catalytic activity">
    <reaction evidence="1">
        <text>6-hydroxymethyl-7,8-dihydropterin + ATP = (7,8-dihydropterin-6-yl)methyl diphosphate + AMP + H(+)</text>
        <dbReference type="Rhea" id="RHEA:11412"/>
        <dbReference type="ChEBI" id="CHEBI:15378"/>
        <dbReference type="ChEBI" id="CHEBI:30616"/>
        <dbReference type="ChEBI" id="CHEBI:44841"/>
        <dbReference type="ChEBI" id="CHEBI:72950"/>
        <dbReference type="ChEBI" id="CHEBI:456215"/>
        <dbReference type="EC" id="2.7.6.3"/>
    </reaction>
</comment>
<dbReference type="EC" id="2.7.6.3" evidence="3"/>
<keyword evidence="5" id="KW-0547">Nucleotide-binding</keyword>
<keyword evidence="4" id="KW-0808">Transferase</keyword>
<dbReference type="OrthoDB" id="9808041at2"/>
<dbReference type="SUPFAM" id="SSF55083">
    <property type="entry name" value="6-hydroxymethyl-7,8-dihydropterin pyrophosphokinase, HPPK"/>
    <property type="match status" value="1"/>
</dbReference>
<keyword evidence="8" id="KW-0289">Folate biosynthesis</keyword>
<dbReference type="RefSeq" id="WP_038613022.1">
    <property type="nucleotide sequence ID" value="NZ_CP009215.1"/>
</dbReference>
<dbReference type="AlphaFoldDB" id="A0A077HKB9"/>
<evidence type="ECO:0000256" key="5">
    <source>
        <dbReference type="ARBA" id="ARBA00022741"/>
    </source>
</evidence>
<dbReference type="NCBIfam" id="TIGR01498">
    <property type="entry name" value="folK"/>
    <property type="match status" value="1"/>
</dbReference>
<dbReference type="Proteomes" id="UP000028939">
    <property type="component" value="Chromosome"/>
</dbReference>
<evidence type="ECO:0000256" key="6">
    <source>
        <dbReference type="ARBA" id="ARBA00022777"/>
    </source>
</evidence>
<evidence type="ECO:0000256" key="1">
    <source>
        <dbReference type="ARBA" id="ARBA00000198"/>
    </source>
</evidence>
<dbReference type="EMBL" id="CP009215">
    <property type="protein sequence ID" value="AIL97528.1"/>
    <property type="molecule type" value="Genomic_DNA"/>
</dbReference>
<keyword evidence="6 10" id="KW-0418">Kinase</keyword>
<comment type="pathway">
    <text evidence="2">Cofactor biosynthesis; tetrahydrofolate biosynthesis; 2-amino-4-hydroxy-6-hydroxymethyl-7,8-dihydropteridine diphosphate from 7,8-dihydroneopterin triphosphate: step 4/4.</text>
</comment>
<dbReference type="InterPro" id="IPR035907">
    <property type="entry name" value="Hppk_sf"/>
</dbReference>
<evidence type="ECO:0000313" key="11">
    <source>
        <dbReference type="Proteomes" id="UP000028939"/>
    </source>
</evidence>
<dbReference type="UniPathway" id="UPA00077">
    <property type="reaction ID" value="UER00155"/>
</dbReference>
<reference evidence="10 11" key="1">
    <citation type="submission" date="2014-08" db="EMBL/GenBank/DDBJ databases">
        <title>Complete genome sequence of Corynebacterium ureicelerivorans DSM 45051, a lipophilic and urea-splitting isolate from a blood culture of a septicaemia patient.</title>
        <authorList>
            <person name="Tippelt A."/>
            <person name="Albersmeier A."/>
            <person name="Brinkrolf K."/>
            <person name="Ruckert C."/>
            <person name="Tauch A."/>
        </authorList>
    </citation>
    <scope>NUCLEOTIDE SEQUENCE [LARGE SCALE GENOMIC DNA]</scope>
    <source>
        <strain evidence="10 11">IMMIB RIV-2301</strain>
    </source>
</reference>
<dbReference type="Pfam" id="PF01288">
    <property type="entry name" value="HPPK"/>
    <property type="match status" value="1"/>
</dbReference>
<dbReference type="HOGENOM" id="CLU_097916_0_0_11"/>
<dbReference type="Gene3D" id="3.30.70.560">
    <property type="entry name" value="7,8-Dihydro-6-hydroxymethylpterin-pyrophosphokinase HPPK"/>
    <property type="match status" value="1"/>
</dbReference>
<gene>
    <name evidence="10" type="ORF">CUREI_09785</name>
</gene>
<evidence type="ECO:0000259" key="9">
    <source>
        <dbReference type="PROSITE" id="PS00794"/>
    </source>
</evidence>
<evidence type="ECO:0000256" key="7">
    <source>
        <dbReference type="ARBA" id="ARBA00022840"/>
    </source>
</evidence>
<dbReference type="GO" id="GO:0003848">
    <property type="term" value="F:2-amino-4-hydroxy-6-hydroxymethyldihydropteridine diphosphokinase activity"/>
    <property type="evidence" value="ECO:0007669"/>
    <property type="project" value="UniProtKB-EC"/>
</dbReference>
<accession>A0A077HKB9</accession>
<evidence type="ECO:0000313" key="10">
    <source>
        <dbReference type="EMBL" id="AIL97528.1"/>
    </source>
</evidence>
<feature type="domain" description="7,8-dihydro-6-hydroxymethylpterin-pyrophosphokinase" evidence="9">
    <location>
        <begin position="83"/>
        <end position="94"/>
    </location>
</feature>
<dbReference type="KEGG" id="cuv:CUREI_09785"/>
<dbReference type="STRING" id="401472.CUREI_09785"/>
<dbReference type="GO" id="GO:0046654">
    <property type="term" value="P:tetrahydrofolate biosynthetic process"/>
    <property type="evidence" value="ECO:0007669"/>
    <property type="project" value="UniProtKB-UniPathway"/>
</dbReference>
<evidence type="ECO:0000256" key="2">
    <source>
        <dbReference type="ARBA" id="ARBA00005051"/>
    </source>
</evidence>
<dbReference type="CDD" id="cd00483">
    <property type="entry name" value="HPPK"/>
    <property type="match status" value="1"/>
</dbReference>
<evidence type="ECO:0000256" key="8">
    <source>
        <dbReference type="ARBA" id="ARBA00022909"/>
    </source>
</evidence>
<name>A0A077HKB9_9CORY</name>
<sequence length="152" mass="17044">MRALLSSGSNMGDARAHLRTVADEFAGELVAASSIYATAPWGKTDQPDFLNQSLLVDVDNTPRELLARCQDLEQRANRVREERWGPRTLDVDIVWIEGYTSNDPELTVPHPRAHLRQFVLQPWLEMDPDAELNGVRVAALLADVDDQGVRKL</sequence>
<evidence type="ECO:0000256" key="3">
    <source>
        <dbReference type="ARBA" id="ARBA00013253"/>
    </source>
</evidence>
<dbReference type="GO" id="GO:0005524">
    <property type="term" value="F:ATP binding"/>
    <property type="evidence" value="ECO:0007669"/>
    <property type="project" value="UniProtKB-KW"/>
</dbReference>
<proteinExistence type="predicted"/>
<dbReference type="InterPro" id="IPR000550">
    <property type="entry name" value="Hppk"/>
</dbReference>
<dbReference type="GO" id="GO:0016301">
    <property type="term" value="F:kinase activity"/>
    <property type="evidence" value="ECO:0007669"/>
    <property type="project" value="UniProtKB-KW"/>
</dbReference>
<keyword evidence="7" id="KW-0067">ATP-binding</keyword>